<accession>A0A3M7MBU5</accession>
<sequence>MAIHFLSTFYPFFSNPATIFHAFSLHPSSATQRLKFHTLYFFVKLNRLVHLPNMKFTIIVASLSLILGAAATKVDGVEGRTGLCFRGDFRFIGYCSFPLTGKVVMCATCCSPEKEKEIACTLHNQGHNHHKRIDNIC</sequence>
<reference evidence="1 2" key="1">
    <citation type="journal article" date="2014" name="PLoS ONE">
        <title>De novo Genome Assembly of the Fungal Plant Pathogen Pyrenophora semeniperda.</title>
        <authorList>
            <person name="Soliai M.M."/>
            <person name="Meyer S.E."/>
            <person name="Udall J.A."/>
            <person name="Elzinga D.E."/>
            <person name="Hermansen R.A."/>
            <person name="Bodily P.M."/>
            <person name="Hart A.A."/>
            <person name="Coleman C.E."/>
        </authorList>
    </citation>
    <scope>NUCLEOTIDE SEQUENCE [LARGE SCALE GENOMIC DNA]</scope>
    <source>
        <strain evidence="1 2">CCB06</strain>
        <tissue evidence="1">Mycelium</tissue>
    </source>
</reference>
<evidence type="ECO:0000313" key="2">
    <source>
        <dbReference type="Proteomes" id="UP000265663"/>
    </source>
</evidence>
<proteinExistence type="predicted"/>
<keyword evidence="2" id="KW-1185">Reference proteome</keyword>
<dbReference type="AlphaFoldDB" id="A0A3M7MBU5"/>
<dbReference type="Proteomes" id="UP000265663">
    <property type="component" value="Unassembled WGS sequence"/>
</dbReference>
<gene>
    <name evidence="1" type="ORF">GMOD_00006972</name>
</gene>
<name>A0A3M7MBU5_9PLEO</name>
<protein>
    <submittedName>
        <fullName evidence="1">Uncharacterized protein</fullName>
    </submittedName>
</protein>
<evidence type="ECO:0000313" key="1">
    <source>
        <dbReference type="EMBL" id="RMZ71986.1"/>
    </source>
</evidence>
<dbReference type="EMBL" id="KE747829">
    <property type="protein sequence ID" value="RMZ71986.1"/>
    <property type="molecule type" value="Genomic_DNA"/>
</dbReference>
<organism evidence="1 2">
    <name type="scientific">Pyrenophora seminiperda CCB06</name>
    <dbReference type="NCBI Taxonomy" id="1302712"/>
    <lineage>
        <taxon>Eukaryota</taxon>
        <taxon>Fungi</taxon>
        <taxon>Dikarya</taxon>
        <taxon>Ascomycota</taxon>
        <taxon>Pezizomycotina</taxon>
        <taxon>Dothideomycetes</taxon>
        <taxon>Pleosporomycetidae</taxon>
        <taxon>Pleosporales</taxon>
        <taxon>Pleosporineae</taxon>
        <taxon>Pleosporaceae</taxon>
        <taxon>Pyrenophora</taxon>
    </lineage>
</organism>